<organism evidence="12 13">
    <name type="scientific">Spiribacter salilacus</name>
    <dbReference type="NCBI Taxonomy" id="2664894"/>
    <lineage>
        <taxon>Bacteria</taxon>
        <taxon>Pseudomonadati</taxon>
        <taxon>Pseudomonadota</taxon>
        <taxon>Gammaproteobacteria</taxon>
        <taxon>Chromatiales</taxon>
        <taxon>Ectothiorhodospiraceae</taxon>
        <taxon>Spiribacter</taxon>
    </lineage>
</organism>
<dbReference type="InterPro" id="IPR029052">
    <property type="entry name" value="Metallo-depent_PP-like"/>
</dbReference>
<keyword evidence="6 10" id="KW-0378">Hydrolase</keyword>
<feature type="binding site" evidence="10">
    <location>
        <position position="204"/>
    </location>
    <ligand>
        <name>substrate</name>
    </ligand>
</feature>
<dbReference type="PANTHER" id="PTHR34990:SF1">
    <property type="entry name" value="UDP-2,3-DIACYLGLUCOSAMINE HYDROLASE"/>
    <property type="match status" value="1"/>
</dbReference>
<feature type="binding site" evidence="10">
    <location>
        <position position="51"/>
    </location>
    <ligand>
        <name>Mn(2+)</name>
        <dbReference type="ChEBI" id="CHEBI:29035"/>
        <label>2</label>
    </ligand>
</feature>
<keyword evidence="2 10" id="KW-0444">Lipid biosynthesis</keyword>
<dbReference type="InterPro" id="IPR010138">
    <property type="entry name" value="UDP-diacylglucosamine_Hdrlase"/>
</dbReference>
<dbReference type="CDD" id="cd07398">
    <property type="entry name" value="MPP_YbbF-LpxH"/>
    <property type="match status" value="1"/>
</dbReference>
<dbReference type="SUPFAM" id="SSF56300">
    <property type="entry name" value="Metallo-dependent phosphatases"/>
    <property type="match status" value="1"/>
</dbReference>
<evidence type="ECO:0000256" key="9">
    <source>
        <dbReference type="ARBA" id="ARBA00023211"/>
    </source>
</evidence>
<dbReference type="GO" id="GO:0019897">
    <property type="term" value="C:extrinsic component of plasma membrane"/>
    <property type="evidence" value="ECO:0007669"/>
    <property type="project" value="UniProtKB-UniRule"/>
</dbReference>
<comment type="similarity">
    <text evidence="10">Belongs to the LpxH family.</text>
</comment>
<keyword evidence="3 10" id="KW-0997">Cell inner membrane</keyword>
<dbReference type="HAMAP" id="MF_00575">
    <property type="entry name" value="LpxH"/>
    <property type="match status" value="1"/>
</dbReference>
<sequence>MKPLEHNSHQAPILMIADLHLDQSRPQAIAAFLQFLAGPARHAQAVYILGDLFEAWIGDDAQPADDPIAPALHSLAAQGVAIYLLHGNRDFLLGHAFAEAAGAKLLEEPVRIVIDNEPVILEHGDALCTDDVDYQALRQQLRNPQWQSGFLALPIAERIRQAQAAREQSSSAMSAKSQAIMDVNPAAVEARLREEKVQRLIHGHTHRPAQHSLNVDGAPCVRIVLGDWFEQGSVLRIENGQYELQRFSLSA</sequence>
<protein>
    <recommendedName>
        <fullName evidence="10">UDP-2,3-diacylglucosamine hydrolase</fullName>
        <ecNumber evidence="10">3.6.1.54</ecNumber>
    </recommendedName>
    <alternativeName>
        <fullName evidence="10">UDP-2,3-diacylglucosamine diphosphatase</fullName>
    </alternativeName>
</protein>
<proteinExistence type="inferred from homology"/>
<dbReference type="EMBL" id="WJPP01000004">
    <property type="protein sequence ID" value="MRH78763.1"/>
    <property type="molecule type" value="Genomic_DNA"/>
</dbReference>
<dbReference type="NCBIfam" id="TIGR01854">
    <property type="entry name" value="lipid_A_lpxH"/>
    <property type="match status" value="1"/>
</dbReference>
<comment type="catalytic activity">
    <reaction evidence="10">
        <text>UDP-2-N,3-O-bis[(3R)-3-hydroxytetradecanoyl]-alpha-D-glucosamine + H2O = 2-N,3-O-bis[(3R)-3-hydroxytetradecanoyl]-alpha-D-glucosaminyl 1-phosphate + UMP + 2 H(+)</text>
        <dbReference type="Rhea" id="RHEA:25213"/>
        <dbReference type="ChEBI" id="CHEBI:15377"/>
        <dbReference type="ChEBI" id="CHEBI:15378"/>
        <dbReference type="ChEBI" id="CHEBI:57865"/>
        <dbReference type="ChEBI" id="CHEBI:57957"/>
        <dbReference type="ChEBI" id="CHEBI:78847"/>
        <dbReference type="EC" id="3.6.1.54"/>
    </reaction>
</comment>
<comment type="subcellular location">
    <subcellularLocation>
        <location evidence="10">Cell inner membrane</location>
        <topology evidence="10">Peripheral membrane protein</topology>
        <orientation evidence="10">Cytoplasmic side</orientation>
    </subcellularLocation>
</comment>
<dbReference type="Gene3D" id="3.60.21.10">
    <property type="match status" value="1"/>
</dbReference>
<feature type="binding site" evidence="10">
    <location>
        <begin position="88"/>
        <end position="89"/>
    </location>
    <ligand>
        <name>substrate</name>
    </ligand>
</feature>
<reference evidence="12 13" key="1">
    <citation type="submission" date="2019-11" db="EMBL/GenBank/DDBJ databases">
        <authorList>
            <person name="Zhang X.Y."/>
        </authorList>
    </citation>
    <scope>NUCLEOTIDE SEQUENCE [LARGE SCALE GENOMIC DNA]</scope>
    <source>
        <strain evidence="12 13">C176</strain>
    </source>
</reference>
<dbReference type="InterPro" id="IPR004843">
    <property type="entry name" value="Calcineurin-like_PHP"/>
</dbReference>
<evidence type="ECO:0000313" key="12">
    <source>
        <dbReference type="EMBL" id="MRH78763.1"/>
    </source>
</evidence>
<comment type="caution">
    <text evidence="10">Lacks conserved residue(s) required for the propagation of feature annotation.</text>
</comment>
<dbReference type="InterPro" id="IPR043461">
    <property type="entry name" value="LpxH-like"/>
</dbReference>
<dbReference type="RefSeq" id="WP_153719791.1">
    <property type="nucleotide sequence ID" value="NZ_WJPP01000004.1"/>
</dbReference>
<comment type="cofactor">
    <cofactor evidence="10">
        <name>Mn(2+)</name>
        <dbReference type="ChEBI" id="CHEBI:29035"/>
    </cofactor>
    <text evidence="10">Binds 2 Mn(2+) ions per subunit in a binuclear metal center.</text>
</comment>
<dbReference type="Pfam" id="PF00149">
    <property type="entry name" value="Metallophos"/>
    <property type="match status" value="1"/>
</dbReference>
<comment type="caution">
    <text evidence="12">The sequence shown here is derived from an EMBL/GenBank/DDBJ whole genome shotgun (WGS) entry which is preliminary data.</text>
</comment>
<evidence type="ECO:0000256" key="8">
    <source>
        <dbReference type="ARBA" id="ARBA00023136"/>
    </source>
</evidence>
<evidence type="ECO:0000259" key="11">
    <source>
        <dbReference type="Pfam" id="PF00149"/>
    </source>
</evidence>
<keyword evidence="13" id="KW-1185">Reference proteome</keyword>
<feature type="binding site" evidence="10">
    <location>
        <position position="131"/>
    </location>
    <ligand>
        <name>substrate</name>
    </ligand>
</feature>
<keyword evidence="7 10" id="KW-0443">Lipid metabolism</keyword>
<keyword evidence="9 10" id="KW-0464">Manganese</keyword>
<feature type="binding site" evidence="10">
    <location>
        <position position="51"/>
    </location>
    <ligand>
        <name>Mn(2+)</name>
        <dbReference type="ChEBI" id="CHEBI:29035"/>
        <label>1</label>
    </ligand>
</feature>
<dbReference type="GO" id="GO:0008758">
    <property type="term" value="F:UDP-2,3-diacylglucosamine hydrolase activity"/>
    <property type="evidence" value="ECO:0007669"/>
    <property type="project" value="UniProtKB-UniRule"/>
</dbReference>
<dbReference type="GO" id="GO:0005737">
    <property type="term" value="C:cytoplasm"/>
    <property type="evidence" value="ECO:0007669"/>
    <property type="project" value="InterPro"/>
</dbReference>
<dbReference type="Proteomes" id="UP000433788">
    <property type="component" value="Unassembled WGS sequence"/>
</dbReference>
<accession>A0A6N7QTQ3</accession>
<feature type="binding site" evidence="10">
    <location>
        <position position="169"/>
    </location>
    <ligand>
        <name>substrate</name>
    </ligand>
</feature>
<name>A0A6N7QTQ3_9GAMM</name>
<dbReference type="NCBIfam" id="NF003743">
    <property type="entry name" value="PRK05340.1"/>
    <property type="match status" value="1"/>
</dbReference>
<feature type="binding site" evidence="10">
    <location>
        <position position="206"/>
    </location>
    <ligand>
        <name>Mn(2+)</name>
        <dbReference type="ChEBI" id="CHEBI:29035"/>
        <label>1</label>
    </ligand>
</feature>
<evidence type="ECO:0000313" key="13">
    <source>
        <dbReference type="Proteomes" id="UP000433788"/>
    </source>
</evidence>
<gene>
    <name evidence="10" type="primary">lpxH</name>
    <name evidence="12" type="ORF">GH984_08595</name>
</gene>
<dbReference type="EC" id="3.6.1.54" evidence="10"/>
<evidence type="ECO:0000256" key="5">
    <source>
        <dbReference type="ARBA" id="ARBA00022723"/>
    </source>
</evidence>
<evidence type="ECO:0000256" key="10">
    <source>
        <dbReference type="HAMAP-Rule" id="MF_00575"/>
    </source>
</evidence>
<evidence type="ECO:0000256" key="3">
    <source>
        <dbReference type="ARBA" id="ARBA00022519"/>
    </source>
</evidence>
<dbReference type="UniPathway" id="UPA00359">
    <property type="reaction ID" value="UER00480"/>
</dbReference>
<evidence type="ECO:0000256" key="7">
    <source>
        <dbReference type="ARBA" id="ARBA00023098"/>
    </source>
</evidence>
<feature type="binding site" evidence="10">
    <location>
        <position position="123"/>
    </location>
    <ligand>
        <name>Mn(2+)</name>
        <dbReference type="ChEBI" id="CHEBI:29035"/>
        <label>2</label>
    </ligand>
</feature>
<comment type="function">
    <text evidence="10">Hydrolyzes the pyrophosphate bond of UDP-2,3-diacylglucosamine to yield 2,3-diacylglucosamine 1-phosphate (lipid X) and UMP by catalyzing the attack of water at the alpha-P atom. Involved in the biosynthesis of lipid A, a phosphorylated glycolipid that anchors the lipopolysaccharide to the outer membrane of the cell.</text>
</comment>
<evidence type="ECO:0000256" key="2">
    <source>
        <dbReference type="ARBA" id="ARBA00022516"/>
    </source>
</evidence>
<feature type="binding site" evidence="10">
    <location>
        <position position="88"/>
    </location>
    <ligand>
        <name>Mn(2+)</name>
        <dbReference type="ChEBI" id="CHEBI:29035"/>
        <label>2</label>
    </ligand>
</feature>
<feature type="binding site" evidence="10">
    <location>
        <position position="20"/>
    </location>
    <ligand>
        <name>Mn(2+)</name>
        <dbReference type="ChEBI" id="CHEBI:29035"/>
        <label>1</label>
    </ligand>
</feature>
<dbReference type="AlphaFoldDB" id="A0A6N7QTQ3"/>
<feature type="binding site" evidence="10">
    <location>
        <position position="18"/>
    </location>
    <ligand>
        <name>Mn(2+)</name>
        <dbReference type="ChEBI" id="CHEBI:29035"/>
        <label>1</label>
    </ligand>
</feature>
<feature type="binding site" evidence="10">
    <location>
        <position position="176"/>
    </location>
    <ligand>
        <name>substrate</name>
    </ligand>
</feature>
<keyword evidence="5 10" id="KW-0479">Metal-binding</keyword>
<keyword evidence="4 10" id="KW-0441">Lipid A biosynthesis</keyword>
<keyword evidence="8 10" id="KW-0472">Membrane</keyword>
<dbReference type="GO" id="GO:0030145">
    <property type="term" value="F:manganese ion binding"/>
    <property type="evidence" value="ECO:0007669"/>
    <property type="project" value="UniProtKB-UniRule"/>
</dbReference>
<dbReference type="PANTHER" id="PTHR34990">
    <property type="entry name" value="UDP-2,3-DIACYLGLUCOSAMINE HYDROLASE-RELATED"/>
    <property type="match status" value="1"/>
</dbReference>
<dbReference type="GO" id="GO:0009245">
    <property type="term" value="P:lipid A biosynthetic process"/>
    <property type="evidence" value="ECO:0007669"/>
    <property type="project" value="UniProtKB-UniRule"/>
</dbReference>
<feature type="binding site" evidence="10">
    <location>
        <position position="204"/>
    </location>
    <ligand>
        <name>Mn(2+)</name>
        <dbReference type="ChEBI" id="CHEBI:29035"/>
        <label>2</label>
    </ligand>
</feature>
<feature type="domain" description="Calcineurin-like phosphoesterase" evidence="11">
    <location>
        <begin position="12"/>
        <end position="208"/>
    </location>
</feature>
<evidence type="ECO:0000256" key="6">
    <source>
        <dbReference type="ARBA" id="ARBA00022801"/>
    </source>
</evidence>
<keyword evidence="1 10" id="KW-1003">Cell membrane</keyword>
<evidence type="ECO:0000256" key="4">
    <source>
        <dbReference type="ARBA" id="ARBA00022556"/>
    </source>
</evidence>
<comment type="pathway">
    <text evidence="10">Glycolipid biosynthesis; lipid IV(A) biosynthesis; lipid IV(A) from (3R)-3-hydroxytetradecanoyl-[acyl-carrier-protein] and UDP-N-acetyl-alpha-D-glucosamine: step 4/6.</text>
</comment>
<evidence type="ECO:0000256" key="1">
    <source>
        <dbReference type="ARBA" id="ARBA00022475"/>
    </source>
</evidence>